<keyword evidence="2 5" id="KW-0436">Ligase</keyword>
<dbReference type="PROSITE" id="PS00455">
    <property type="entry name" value="AMP_BINDING"/>
    <property type="match status" value="1"/>
</dbReference>
<dbReference type="InterPro" id="IPR020845">
    <property type="entry name" value="AMP-binding_CS"/>
</dbReference>
<sequence length="560" mass="61629">MSARSQYPSLPNTPPVNFHHAIFRNELDDHILHVDSATGLSRTRSEFMERVKLAATALTAPIDQGGLALLQHDSSFVLIICRNSMDYIVLFHALIYLAIPFAMVLASSSVVELEQMIKQAPVTNIFASPDILPRALAVAERFGLGKEVFHVVDGSVDGYSNLSSLITQTQANSVAEVKVQPVQQDTIAYIIFSSGTSGTPKPVIITHANLVATLLQVRIKEGHLVQNEPEVKSVAPVLKWLHFLPFPRAFACNMIMTSGFLVRATHIIMPEYDDRIAINAIAKYNINLIGVSPGHLLNMVTSPYYKNADLSSLKTLLVGGAYLPPSTIAQVGPEIYISQGYGLSEATLGAIGTPKPGILPANPPMNGGTGILWPGMEAKIIRPDGSNADFEEVGELLLKGPNIASGYYMHPEATQEVFQDGWLRTGDQFKIDKNHVFHFLDRSKDIMKSPSGGQISPIELETMLLSQPDQFIVDAVVTGVNLHRSQTFERVPRAWVVLSELGKAVNEEEVIRKLDEWIKQNLISEKWIIGGYAIVQEIPKNTLKKPLRYLLQEGFEKIAI</sequence>
<dbReference type="EMBL" id="JANVFS010000064">
    <property type="protein sequence ID" value="KAJ4463909.1"/>
    <property type="molecule type" value="Genomic_DNA"/>
</dbReference>
<dbReference type="Gene3D" id="3.30.300.30">
    <property type="match status" value="1"/>
</dbReference>
<name>A0A9W8ZRT3_9AGAR</name>
<evidence type="ECO:0000313" key="6">
    <source>
        <dbReference type="Proteomes" id="UP001150238"/>
    </source>
</evidence>
<dbReference type="PANTHER" id="PTHR24096:SF149">
    <property type="entry name" value="AMP-BINDING DOMAIN-CONTAINING PROTEIN-RELATED"/>
    <property type="match status" value="1"/>
</dbReference>
<reference evidence="5" key="1">
    <citation type="submission" date="2022-08" db="EMBL/GenBank/DDBJ databases">
        <authorList>
            <consortium name="DOE Joint Genome Institute"/>
            <person name="Min B."/>
            <person name="Riley R."/>
            <person name="Sierra-Patev S."/>
            <person name="Naranjo-Ortiz M."/>
            <person name="Looney B."/>
            <person name="Konkel Z."/>
            <person name="Slot J.C."/>
            <person name="Sakamoto Y."/>
            <person name="Steenwyk J.L."/>
            <person name="Rokas A."/>
            <person name="Carro J."/>
            <person name="Camarero S."/>
            <person name="Ferreira P."/>
            <person name="Molpeceres G."/>
            <person name="Ruiz-Duenas F.J."/>
            <person name="Serrano A."/>
            <person name="Henrissat B."/>
            <person name="Drula E."/>
            <person name="Hughes K.W."/>
            <person name="Mata J.L."/>
            <person name="Ishikawa N.K."/>
            <person name="Vargas-Isla R."/>
            <person name="Ushijima S."/>
            <person name="Smith C.A."/>
            <person name="Ahrendt S."/>
            <person name="Andreopoulos W."/>
            <person name="He G."/>
            <person name="Labutti K."/>
            <person name="Lipzen A."/>
            <person name="Ng V."/>
            <person name="Sandor L."/>
            <person name="Barry K."/>
            <person name="Martinez A.T."/>
            <person name="Xiao Y."/>
            <person name="Gibbons J.G."/>
            <person name="Terashima K."/>
            <person name="Hibbett D.S."/>
            <person name="Grigoriev I.V."/>
        </authorList>
    </citation>
    <scope>NUCLEOTIDE SEQUENCE</scope>
    <source>
        <strain evidence="5">Sp2 HRB7682 ss15</strain>
    </source>
</reference>
<feature type="domain" description="AMP-dependent synthetase/ligase" evidence="4">
    <location>
        <begin position="42"/>
        <end position="408"/>
    </location>
</feature>
<keyword evidence="3" id="KW-0812">Transmembrane</keyword>
<dbReference type="PANTHER" id="PTHR24096">
    <property type="entry name" value="LONG-CHAIN-FATTY-ACID--COA LIGASE"/>
    <property type="match status" value="1"/>
</dbReference>
<feature type="transmembrane region" description="Helical" evidence="3">
    <location>
        <begin position="87"/>
        <end position="106"/>
    </location>
</feature>
<dbReference type="Pfam" id="PF00501">
    <property type="entry name" value="AMP-binding"/>
    <property type="match status" value="1"/>
</dbReference>
<gene>
    <name evidence="5" type="ORF">C8J55DRAFT_483197</name>
</gene>
<dbReference type="InterPro" id="IPR042099">
    <property type="entry name" value="ANL_N_sf"/>
</dbReference>
<keyword evidence="3" id="KW-0472">Membrane</keyword>
<evidence type="ECO:0000256" key="3">
    <source>
        <dbReference type="SAM" id="Phobius"/>
    </source>
</evidence>
<proteinExistence type="inferred from homology"/>
<dbReference type="InterPro" id="IPR000873">
    <property type="entry name" value="AMP-dep_synth/lig_dom"/>
</dbReference>
<evidence type="ECO:0000256" key="1">
    <source>
        <dbReference type="ARBA" id="ARBA00006432"/>
    </source>
</evidence>
<dbReference type="AlphaFoldDB" id="A0A9W8ZRT3"/>
<accession>A0A9W8ZRT3</accession>
<dbReference type="Proteomes" id="UP001150238">
    <property type="component" value="Unassembled WGS sequence"/>
</dbReference>
<comment type="caution">
    <text evidence="5">The sequence shown here is derived from an EMBL/GenBank/DDBJ whole genome shotgun (WGS) entry which is preliminary data.</text>
</comment>
<comment type="similarity">
    <text evidence="1">Belongs to the ATP-dependent AMP-binding enzyme family.</text>
</comment>
<protein>
    <submittedName>
        <fullName evidence="5">Amp dependent CoA ligase</fullName>
    </submittedName>
</protein>
<organism evidence="5 6">
    <name type="scientific">Lentinula lateritia</name>
    <dbReference type="NCBI Taxonomy" id="40482"/>
    <lineage>
        <taxon>Eukaryota</taxon>
        <taxon>Fungi</taxon>
        <taxon>Dikarya</taxon>
        <taxon>Basidiomycota</taxon>
        <taxon>Agaricomycotina</taxon>
        <taxon>Agaricomycetes</taxon>
        <taxon>Agaricomycetidae</taxon>
        <taxon>Agaricales</taxon>
        <taxon>Marasmiineae</taxon>
        <taxon>Omphalotaceae</taxon>
        <taxon>Lentinula</taxon>
    </lineage>
</organism>
<evidence type="ECO:0000256" key="2">
    <source>
        <dbReference type="ARBA" id="ARBA00022598"/>
    </source>
</evidence>
<dbReference type="SUPFAM" id="SSF56801">
    <property type="entry name" value="Acetyl-CoA synthetase-like"/>
    <property type="match status" value="1"/>
</dbReference>
<dbReference type="InterPro" id="IPR045851">
    <property type="entry name" value="AMP-bd_C_sf"/>
</dbReference>
<keyword evidence="3" id="KW-1133">Transmembrane helix</keyword>
<dbReference type="GO" id="GO:0016405">
    <property type="term" value="F:CoA-ligase activity"/>
    <property type="evidence" value="ECO:0007669"/>
    <property type="project" value="TreeGrafter"/>
</dbReference>
<dbReference type="Gene3D" id="3.40.50.12780">
    <property type="entry name" value="N-terminal domain of ligase-like"/>
    <property type="match status" value="1"/>
</dbReference>
<evidence type="ECO:0000259" key="4">
    <source>
        <dbReference type="Pfam" id="PF00501"/>
    </source>
</evidence>
<evidence type="ECO:0000313" key="5">
    <source>
        <dbReference type="EMBL" id="KAJ4463909.1"/>
    </source>
</evidence>
<reference evidence="5" key="2">
    <citation type="journal article" date="2023" name="Proc. Natl. Acad. Sci. U.S.A.">
        <title>A global phylogenomic analysis of the shiitake genus Lentinula.</title>
        <authorList>
            <person name="Sierra-Patev S."/>
            <person name="Min B."/>
            <person name="Naranjo-Ortiz M."/>
            <person name="Looney B."/>
            <person name="Konkel Z."/>
            <person name="Slot J.C."/>
            <person name="Sakamoto Y."/>
            <person name="Steenwyk J.L."/>
            <person name="Rokas A."/>
            <person name="Carro J."/>
            <person name="Camarero S."/>
            <person name="Ferreira P."/>
            <person name="Molpeceres G."/>
            <person name="Ruiz-Duenas F.J."/>
            <person name="Serrano A."/>
            <person name="Henrissat B."/>
            <person name="Drula E."/>
            <person name="Hughes K.W."/>
            <person name="Mata J.L."/>
            <person name="Ishikawa N.K."/>
            <person name="Vargas-Isla R."/>
            <person name="Ushijima S."/>
            <person name="Smith C.A."/>
            <person name="Donoghue J."/>
            <person name="Ahrendt S."/>
            <person name="Andreopoulos W."/>
            <person name="He G."/>
            <person name="LaButti K."/>
            <person name="Lipzen A."/>
            <person name="Ng V."/>
            <person name="Riley R."/>
            <person name="Sandor L."/>
            <person name="Barry K."/>
            <person name="Martinez A.T."/>
            <person name="Xiao Y."/>
            <person name="Gibbons J.G."/>
            <person name="Terashima K."/>
            <person name="Grigoriev I.V."/>
            <person name="Hibbett D."/>
        </authorList>
    </citation>
    <scope>NUCLEOTIDE SEQUENCE</scope>
    <source>
        <strain evidence="5">Sp2 HRB7682 ss15</strain>
    </source>
</reference>